<comment type="function">
    <text evidence="10">Electron donor, of the core iron-sulfur cluster (ISC) assembly complex, that acts to reduce the persulfide into sulfide during [2Fe-2S] clusters assembly on the scaffolding protein ISCU. The core iron-sulfur cluster (ISC) assembly complex is involved in the de novo synthesis of a [2Fe-2S] cluster, the first step of the mitochondrial iron-sulfur protein biogenesis. This process is initiated by the cysteine desulfurase complex (NFS1:LYRM4:NDUFAB1) that produces persulfide which is delivered on the scaffold protein ISCU in a FXN-dependent manner. Then this complex is stabilized by FDX2 which provides reducing equivalents to accomplish the [2Fe-2S] cluster assembly. Finally, the [2Fe-2S] cluster is transferred from ISCU to chaperone proteins, including HSCB, HSPA9 and GLRX5. Essential for coenzyme Q biosynthesis: together with FDXR, transfers the electrons required for the hydroxylation reaction performed by COQ6.</text>
</comment>
<evidence type="ECO:0000313" key="13">
    <source>
        <dbReference type="Ensembl" id="ENSANIP00000009699.1"/>
    </source>
</evidence>
<dbReference type="GO" id="GO:0009055">
    <property type="term" value="F:electron transfer activity"/>
    <property type="evidence" value="ECO:0007669"/>
    <property type="project" value="TreeGrafter"/>
</dbReference>
<keyword evidence="3" id="KW-0479">Metal-binding</keyword>
<dbReference type="AlphaFoldDB" id="A0A8B9MM46"/>
<evidence type="ECO:0000256" key="9">
    <source>
        <dbReference type="ARBA" id="ARBA00041497"/>
    </source>
</evidence>
<dbReference type="GO" id="GO:0051537">
    <property type="term" value="F:2 iron, 2 sulfur cluster binding"/>
    <property type="evidence" value="ECO:0007669"/>
    <property type="project" value="UniProtKB-KW"/>
</dbReference>
<dbReference type="Proteomes" id="UP000694541">
    <property type="component" value="Unplaced"/>
</dbReference>
<dbReference type="Gene3D" id="3.10.20.30">
    <property type="match status" value="1"/>
</dbReference>
<dbReference type="PANTHER" id="PTHR23426:SF65">
    <property type="entry name" value="FERREDOXIN-2, MITOCHONDRIAL"/>
    <property type="match status" value="1"/>
</dbReference>
<protein>
    <recommendedName>
        <fullName evidence="8">Ferredoxin-2, mitochondrial</fullName>
    </recommendedName>
    <alternativeName>
        <fullName evidence="6">Adrenodoxin-like protein</fullName>
    </alternativeName>
    <alternativeName>
        <fullName evidence="9">Ferredoxin-1-like protein</fullName>
    </alternativeName>
</protein>
<feature type="domain" description="2Fe-2S ferredoxin-type" evidence="12">
    <location>
        <begin position="125"/>
        <end position="170"/>
    </location>
</feature>
<dbReference type="PANTHER" id="PTHR23426">
    <property type="entry name" value="FERREDOXIN/ADRENODOXIN"/>
    <property type="match status" value="1"/>
</dbReference>
<evidence type="ECO:0000256" key="4">
    <source>
        <dbReference type="ARBA" id="ARBA00023004"/>
    </source>
</evidence>
<evidence type="ECO:0000256" key="1">
    <source>
        <dbReference type="ARBA" id="ARBA00010914"/>
    </source>
</evidence>
<evidence type="ECO:0000256" key="2">
    <source>
        <dbReference type="ARBA" id="ARBA00022714"/>
    </source>
</evidence>
<keyword evidence="2" id="KW-0001">2Fe-2S</keyword>
<dbReference type="InterPro" id="IPR001041">
    <property type="entry name" value="2Fe-2S_ferredoxin-type"/>
</dbReference>
<keyword evidence="14" id="KW-1185">Reference proteome</keyword>
<accession>A0A8B9MM46</accession>
<feature type="region of interest" description="Disordered" evidence="11">
    <location>
        <begin position="39"/>
        <end position="101"/>
    </location>
</feature>
<evidence type="ECO:0000256" key="6">
    <source>
        <dbReference type="ARBA" id="ARBA00032838"/>
    </source>
</evidence>
<dbReference type="GO" id="GO:0046872">
    <property type="term" value="F:metal ion binding"/>
    <property type="evidence" value="ECO:0007669"/>
    <property type="project" value="UniProtKB-KW"/>
</dbReference>
<dbReference type="PROSITE" id="PS00814">
    <property type="entry name" value="ADX"/>
    <property type="match status" value="1"/>
</dbReference>
<evidence type="ECO:0000256" key="11">
    <source>
        <dbReference type="SAM" id="MobiDB-lite"/>
    </source>
</evidence>
<dbReference type="GO" id="GO:0005739">
    <property type="term" value="C:mitochondrion"/>
    <property type="evidence" value="ECO:0007669"/>
    <property type="project" value="TreeGrafter"/>
</dbReference>
<feature type="region of interest" description="Disordered" evidence="11">
    <location>
        <begin position="175"/>
        <end position="223"/>
    </location>
</feature>
<dbReference type="InterPro" id="IPR001055">
    <property type="entry name" value="Adrenodoxin-like"/>
</dbReference>
<evidence type="ECO:0000256" key="5">
    <source>
        <dbReference type="ARBA" id="ARBA00023014"/>
    </source>
</evidence>
<organism evidence="13 14">
    <name type="scientific">Accipiter nisus</name>
    <name type="common">Eurasian sparrowhawk</name>
    <dbReference type="NCBI Taxonomy" id="211598"/>
    <lineage>
        <taxon>Eukaryota</taxon>
        <taxon>Metazoa</taxon>
        <taxon>Chordata</taxon>
        <taxon>Craniata</taxon>
        <taxon>Vertebrata</taxon>
        <taxon>Euteleostomi</taxon>
        <taxon>Archelosauria</taxon>
        <taxon>Archosauria</taxon>
        <taxon>Dinosauria</taxon>
        <taxon>Saurischia</taxon>
        <taxon>Theropoda</taxon>
        <taxon>Coelurosauria</taxon>
        <taxon>Aves</taxon>
        <taxon>Neognathae</taxon>
        <taxon>Neoaves</taxon>
        <taxon>Telluraves</taxon>
        <taxon>Accipitrimorphae</taxon>
        <taxon>Accipitriformes</taxon>
        <taxon>Accipitridae</taxon>
        <taxon>Accipitrinae</taxon>
        <taxon>Accipiter</taxon>
    </lineage>
</organism>
<dbReference type="SUPFAM" id="SSF54292">
    <property type="entry name" value="2Fe-2S ferredoxin-like"/>
    <property type="match status" value="1"/>
</dbReference>
<dbReference type="Pfam" id="PF00111">
    <property type="entry name" value="Fer2"/>
    <property type="match status" value="1"/>
</dbReference>
<evidence type="ECO:0000259" key="12">
    <source>
        <dbReference type="Pfam" id="PF00111"/>
    </source>
</evidence>
<sequence>MGRFNYGGGGGGHWDQRGFLLSPPGVVAVTWRRSRVARHGGLHGGEPRLRDAAAAPGSGAELERRRRRRRPGRGGGAGGRRVGTGAVQGRRSRSRGPRCRCPGPDSCRWRVPLPRVNVVFVDRAGRHVPVRGRVGDNVLHLAQRHGLELEGACEASLACSTCHVYVSAPHLDRLPAPDERPVTPPLGILAQPPRGPLTPLPGPQQTAPPRLPRDPRPSPEPPP</sequence>
<comment type="similarity">
    <text evidence="1">Belongs to the adrenodoxin/putidaredoxin family.</text>
</comment>
<dbReference type="Ensembl" id="ENSANIT00000010032.1">
    <property type="protein sequence ID" value="ENSANIP00000009699.1"/>
    <property type="gene ID" value="ENSANIG00000006537.1"/>
</dbReference>
<feature type="compositionally biased region" description="Gly residues" evidence="11">
    <location>
        <begin position="73"/>
        <end position="82"/>
    </location>
</feature>
<evidence type="ECO:0000313" key="14">
    <source>
        <dbReference type="Proteomes" id="UP000694541"/>
    </source>
</evidence>
<evidence type="ECO:0000256" key="7">
    <source>
        <dbReference type="ARBA" id="ARBA00034078"/>
    </source>
</evidence>
<evidence type="ECO:0000256" key="3">
    <source>
        <dbReference type="ARBA" id="ARBA00022723"/>
    </source>
</evidence>
<dbReference type="InterPro" id="IPR036010">
    <property type="entry name" value="2Fe-2S_ferredoxin-like_sf"/>
</dbReference>
<evidence type="ECO:0000256" key="8">
    <source>
        <dbReference type="ARBA" id="ARBA00040942"/>
    </source>
</evidence>
<dbReference type="InterPro" id="IPR012675">
    <property type="entry name" value="Beta-grasp_dom_sf"/>
</dbReference>
<keyword evidence="4" id="KW-0408">Iron</keyword>
<reference evidence="13" key="1">
    <citation type="submission" date="2025-08" db="UniProtKB">
        <authorList>
            <consortium name="Ensembl"/>
        </authorList>
    </citation>
    <scope>IDENTIFICATION</scope>
</reference>
<dbReference type="GO" id="GO:0140647">
    <property type="term" value="P:P450-containing electron transport chain"/>
    <property type="evidence" value="ECO:0007669"/>
    <property type="project" value="InterPro"/>
</dbReference>
<name>A0A8B9MM46_9AVES</name>
<proteinExistence type="inferred from homology"/>
<dbReference type="InterPro" id="IPR018298">
    <property type="entry name" value="Adrenodoxin_Fe-S_BS"/>
</dbReference>
<feature type="compositionally biased region" description="Pro residues" evidence="11">
    <location>
        <begin position="193"/>
        <end position="202"/>
    </location>
</feature>
<dbReference type="CDD" id="cd00207">
    <property type="entry name" value="fer2"/>
    <property type="match status" value="1"/>
</dbReference>
<evidence type="ECO:0000256" key="10">
    <source>
        <dbReference type="ARBA" id="ARBA00058507"/>
    </source>
</evidence>
<comment type="cofactor">
    <cofactor evidence="7">
        <name>[2Fe-2S] cluster</name>
        <dbReference type="ChEBI" id="CHEBI:190135"/>
    </cofactor>
</comment>
<reference evidence="13" key="2">
    <citation type="submission" date="2025-09" db="UniProtKB">
        <authorList>
            <consortium name="Ensembl"/>
        </authorList>
    </citation>
    <scope>IDENTIFICATION</scope>
</reference>
<keyword evidence="5" id="KW-0411">Iron-sulfur</keyword>